<evidence type="ECO:0000256" key="1">
    <source>
        <dbReference type="ARBA" id="ARBA00022630"/>
    </source>
</evidence>
<dbReference type="SMART" id="SM01092">
    <property type="entry name" value="CO_deh_flav_C"/>
    <property type="match status" value="1"/>
</dbReference>
<dbReference type="Pfam" id="PF00941">
    <property type="entry name" value="FAD_binding_5"/>
    <property type="match status" value="1"/>
</dbReference>
<sequence>MSIPPFEVLQPESLQEACELLGKHSSEGAAVLAGGTDILVDIRRPIIPEHLPRCSGCDPKTLMPRKAVEKPPAYMVALSRIPDLSGISEAKNGDISIGSMTTITQICESQLVREKLTALAEGGDNLGSPLVRNRGTLGGNICNARPAADALVPSVALGAQLELQSVNETRIVSVSDFVTGPGRTIRKADEVLSKVIFPALPEMSGSSCIKLANRKALEISVVNVAAVLTLDKAGKISQAKVALGSVAPTPVLAEKAAASLIGEKPSDDLFKEAGKTAAGECKPITDHRGSALYRVDMVGILVKNALQKALERAR</sequence>
<evidence type="ECO:0000256" key="2">
    <source>
        <dbReference type="ARBA" id="ARBA00022827"/>
    </source>
</evidence>
<keyword evidence="1" id="KW-0285">Flavoprotein</keyword>
<accession>A0A532UZ66</accession>
<dbReference type="AlphaFoldDB" id="A0A532UZ66"/>
<dbReference type="InterPro" id="IPR016167">
    <property type="entry name" value="FAD-bd_PCMH_sub1"/>
</dbReference>
<evidence type="ECO:0000313" key="5">
    <source>
        <dbReference type="EMBL" id="TKJ40037.1"/>
    </source>
</evidence>
<dbReference type="InterPro" id="IPR051312">
    <property type="entry name" value="Diverse_Substr_Oxidored"/>
</dbReference>
<dbReference type="PANTHER" id="PTHR42659">
    <property type="entry name" value="XANTHINE DEHYDROGENASE SUBUNIT C-RELATED"/>
    <property type="match status" value="1"/>
</dbReference>
<dbReference type="Pfam" id="PF03450">
    <property type="entry name" value="CO_deh_flav_C"/>
    <property type="match status" value="1"/>
</dbReference>
<keyword evidence="3" id="KW-0560">Oxidoreductase</keyword>
<feature type="domain" description="FAD-binding PCMH-type" evidence="4">
    <location>
        <begin position="1"/>
        <end position="202"/>
    </location>
</feature>
<dbReference type="InterPro" id="IPR002346">
    <property type="entry name" value="Mopterin_DH_FAD-bd"/>
</dbReference>
<dbReference type="PROSITE" id="PS51387">
    <property type="entry name" value="FAD_PCMH"/>
    <property type="match status" value="1"/>
</dbReference>
<keyword evidence="2" id="KW-0274">FAD</keyword>
<dbReference type="Gene3D" id="3.30.43.10">
    <property type="entry name" value="Uridine Diphospho-n-acetylenolpyruvylglucosamine Reductase, domain 2"/>
    <property type="match status" value="1"/>
</dbReference>
<dbReference type="InterPro" id="IPR016169">
    <property type="entry name" value="FAD-bd_PCMH_sub2"/>
</dbReference>
<dbReference type="Gene3D" id="3.30.465.10">
    <property type="match status" value="1"/>
</dbReference>
<organism evidence="5 6">
    <name type="scientific">candidate division LCP-89 bacterium B3_LCP</name>
    <dbReference type="NCBI Taxonomy" id="2012998"/>
    <lineage>
        <taxon>Bacteria</taxon>
        <taxon>Pseudomonadati</taxon>
        <taxon>Bacteria division LCP-89</taxon>
    </lineage>
</organism>
<dbReference type="SUPFAM" id="SSF55447">
    <property type="entry name" value="CO dehydrogenase flavoprotein C-terminal domain-like"/>
    <property type="match status" value="1"/>
</dbReference>
<dbReference type="InterPro" id="IPR036683">
    <property type="entry name" value="CO_DH_flav_C_dom_sf"/>
</dbReference>
<comment type="caution">
    <text evidence="5">The sequence shown here is derived from an EMBL/GenBank/DDBJ whole genome shotgun (WGS) entry which is preliminary data.</text>
</comment>
<dbReference type="InterPro" id="IPR036318">
    <property type="entry name" value="FAD-bd_PCMH-like_sf"/>
</dbReference>
<evidence type="ECO:0000259" key="4">
    <source>
        <dbReference type="PROSITE" id="PS51387"/>
    </source>
</evidence>
<evidence type="ECO:0000256" key="3">
    <source>
        <dbReference type="ARBA" id="ARBA00023002"/>
    </source>
</evidence>
<dbReference type="SUPFAM" id="SSF56176">
    <property type="entry name" value="FAD-binding/transporter-associated domain-like"/>
    <property type="match status" value="1"/>
</dbReference>
<dbReference type="GO" id="GO:0016491">
    <property type="term" value="F:oxidoreductase activity"/>
    <property type="evidence" value="ECO:0007669"/>
    <property type="project" value="UniProtKB-KW"/>
</dbReference>
<evidence type="ECO:0000313" key="6">
    <source>
        <dbReference type="Proteomes" id="UP000319619"/>
    </source>
</evidence>
<gene>
    <name evidence="5" type="ORF">CEE37_09885</name>
</gene>
<dbReference type="InterPro" id="IPR005107">
    <property type="entry name" value="CO_DH_flav_C"/>
</dbReference>
<dbReference type="InterPro" id="IPR016166">
    <property type="entry name" value="FAD-bd_PCMH"/>
</dbReference>
<proteinExistence type="predicted"/>
<reference evidence="5 6" key="1">
    <citation type="submission" date="2017-06" db="EMBL/GenBank/DDBJ databases">
        <title>Novel microbial phyla capable of carbon fixation and sulfur reduction in deep-sea sediments.</title>
        <authorList>
            <person name="Huang J."/>
            <person name="Baker B."/>
            <person name="Wang Y."/>
        </authorList>
    </citation>
    <scope>NUCLEOTIDE SEQUENCE [LARGE SCALE GENOMIC DNA]</scope>
    <source>
        <strain evidence="5">B3_LCP</strain>
    </source>
</reference>
<dbReference type="Proteomes" id="UP000319619">
    <property type="component" value="Unassembled WGS sequence"/>
</dbReference>
<protein>
    <submittedName>
        <fullName evidence="5">Molybdopterin dehydrogenase</fullName>
    </submittedName>
</protein>
<dbReference type="GO" id="GO:0071949">
    <property type="term" value="F:FAD binding"/>
    <property type="evidence" value="ECO:0007669"/>
    <property type="project" value="InterPro"/>
</dbReference>
<dbReference type="EMBL" id="NJBN01000006">
    <property type="protein sequence ID" value="TKJ40037.1"/>
    <property type="molecule type" value="Genomic_DNA"/>
</dbReference>
<dbReference type="Gene3D" id="3.30.390.50">
    <property type="entry name" value="CO dehydrogenase flavoprotein, C-terminal domain"/>
    <property type="match status" value="1"/>
</dbReference>
<dbReference type="PANTHER" id="PTHR42659:SF2">
    <property type="entry name" value="XANTHINE DEHYDROGENASE SUBUNIT C-RELATED"/>
    <property type="match status" value="1"/>
</dbReference>
<name>A0A532UZ66_UNCL8</name>